<evidence type="ECO:0000256" key="2">
    <source>
        <dbReference type="ARBA" id="ARBA00023002"/>
    </source>
</evidence>
<keyword evidence="7" id="KW-1185">Reference proteome</keyword>
<keyword evidence="5" id="KW-0812">Transmembrane</keyword>
<dbReference type="SUPFAM" id="SSF51735">
    <property type="entry name" value="NAD(P)-binding Rossmann-fold domains"/>
    <property type="match status" value="1"/>
</dbReference>
<name>A0A8J2MVM0_9PLEO</name>
<feature type="region of interest" description="Disordered" evidence="4">
    <location>
        <begin position="1"/>
        <end position="22"/>
    </location>
</feature>
<dbReference type="GO" id="GO:0016491">
    <property type="term" value="F:oxidoreductase activity"/>
    <property type="evidence" value="ECO:0007669"/>
    <property type="project" value="UniProtKB-KW"/>
</dbReference>
<dbReference type="Pfam" id="PF00106">
    <property type="entry name" value="adh_short"/>
    <property type="match status" value="1"/>
</dbReference>
<organism evidence="6 7">
    <name type="scientific">Alternaria atra</name>
    <dbReference type="NCBI Taxonomy" id="119953"/>
    <lineage>
        <taxon>Eukaryota</taxon>
        <taxon>Fungi</taxon>
        <taxon>Dikarya</taxon>
        <taxon>Ascomycota</taxon>
        <taxon>Pezizomycotina</taxon>
        <taxon>Dothideomycetes</taxon>
        <taxon>Pleosporomycetidae</taxon>
        <taxon>Pleosporales</taxon>
        <taxon>Pleosporineae</taxon>
        <taxon>Pleosporaceae</taxon>
        <taxon>Alternaria</taxon>
        <taxon>Alternaria sect. Ulocladioides</taxon>
    </lineage>
</organism>
<sequence>MSKDLGEKRASNGTNFTPTDRHDTYAYITPTKLNLSGKHILITGASKGVGRATAISYAKAGASRIALGARSSLSDVVSDVQSAAKNAGHPEPQVLALDLDVTSKDSVDAAVKDVTEKFEGKLDVLINNAGSLAPFAGIPDTDPEAWWRDYEVSVKGPFLMTRAFWALLLAGSKIIINITSIGALMIVPQSSSYGPAKLASLRFTDFINQDHGVGEGRDGMVAIAVHPGGVQTELALNMPGHMHGWLVDTPELAGDTLVWLGSERREWLGGRYVSACWDMEELEELRKEIVEGDLLKMRLAVDA</sequence>
<evidence type="ECO:0000313" key="7">
    <source>
        <dbReference type="Proteomes" id="UP000676310"/>
    </source>
</evidence>
<evidence type="ECO:0000256" key="4">
    <source>
        <dbReference type="SAM" id="MobiDB-lite"/>
    </source>
</evidence>
<keyword evidence="2" id="KW-0560">Oxidoreductase</keyword>
<dbReference type="GeneID" id="67012620"/>
<dbReference type="PANTHER" id="PTHR42901">
    <property type="entry name" value="ALCOHOL DEHYDROGENASE"/>
    <property type="match status" value="1"/>
</dbReference>
<accession>A0A8J2MVM0</accession>
<proteinExistence type="inferred from homology"/>
<gene>
    <name evidence="6" type="ORF">ALTATR162_LOCUS1300</name>
</gene>
<evidence type="ECO:0008006" key="8">
    <source>
        <dbReference type="Google" id="ProtNLM"/>
    </source>
</evidence>
<dbReference type="OrthoDB" id="1933717at2759"/>
<comment type="caution">
    <text evidence="6">The sequence shown here is derived from an EMBL/GenBank/DDBJ whole genome shotgun (WGS) entry which is preliminary data.</text>
</comment>
<keyword evidence="5" id="KW-0472">Membrane</keyword>
<feature type="transmembrane region" description="Helical" evidence="5">
    <location>
        <begin position="163"/>
        <end position="187"/>
    </location>
</feature>
<feature type="compositionally biased region" description="Basic and acidic residues" evidence="4">
    <location>
        <begin position="1"/>
        <end position="10"/>
    </location>
</feature>
<comment type="similarity">
    <text evidence="1 3">Belongs to the short-chain dehydrogenases/reductases (SDR) family.</text>
</comment>
<keyword evidence="5" id="KW-1133">Transmembrane helix</keyword>
<dbReference type="PANTHER" id="PTHR42901:SF1">
    <property type="entry name" value="ALCOHOL DEHYDROGENASE"/>
    <property type="match status" value="1"/>
</dbReference>
<protein>
    <recommendedName>
        <fullName evidence="8">NAD(P)-binding protein</fullName>
    </recommendedName>
</protein>
<dbReference type="Gene3D" id="3.40.50.720">
    <property type="entry name" value="NAD(P)-binding Rossmann-like Domain"/>
    <property type="match status" value="1"/>
</dbReference>
<dbReference type="RefSeq" id="XP_043164831.1">
    <property type="nucleotide sequence ID" value="XM_043308896.1"/>
</dbReference>
<dbReference type="Proteomes" id="UP000676310">
    <property type="component" value="Unassembled WGS sequence"/>
</dbReference>
<evidence type="ECO:0000256" key="1">
    <source>
        <dbReference type="ARBA" id="ARBA00006484"/>
    </source>
</evidence>
<dbReference type="InterPro" id="IPR002347">
    <property type="entry name" value="SDR_fam"/>
</dbReference>
<dbReference type="PRINTS" id="PR00081">
    <property type="entry name" value="GDHRDH"/>
</dbReference>
<dbReference type="InterPro" id="IPR036291">
    <property type="entry name" value="NAD(P)-bd_dom_sf"/>
</dbReference>
<evidence type="ECO:0000313" key="6">
    <source>
        <dbReference type="EMBL" id="CAG5143186.1"/>
    </source>
</evidence>
<dbReference type="AlphaFoldDB" id="A0A8J2MVM0"/>
<dbReference type="CDD" id="cd05233">
    <property type="entry name" value="SDR_c"/>
    <property type="match status" value="1"/>
</dbReference>
<reference evidence="6" key="1">
    <citation type="submission" date="2021-05" db="EMBL/GenBank/DDBJ databases">
        <authorList>
            <person name="Stam R."/>
        </authorList>
    </citation>
    <scope>NUCLEOTIDE SEQUENCE</scope>
    <source>
        <strain evidence="6">CS162</strain>
    </source>
</reference>
<dbReference type="PRINTS" id="PR00080">
    <property type="entry name" value="SDRFAMILY"/>
</dbReference>
<dbReference type="EMBL" id="CAJRGZ010000015">
    <property type="protein sequence ID" value="CAG5143186.1"/>
    <property type="molecule type" value="Genomic_DNA"/>
</dbReference>
<evidence type="ECO:0000256" key="3">
    <source>
        <dbReference type="RuleBase" id="RU000363"/>
    </source>
</evidence>
<evidence type="ECO:0000256" key="5">
    <source>
        <dbReference type="SAM" id="Phobius"/>
    </source>
</evidence>